<keyword evidence="1" id="KW-0472">Membrane</keyword>
<feature type="transmembrane region" description="Helical" evidence="1">
    <location>
        <begin position="178"/>
        <end position="198"/>
    </location>
</feature>
<feature type="transmembrane region" description="Helical" evidence="1">
    <location>
        <begin position="363"/>
        <end position="382"/>
    </location>
</feature>
<proteinExistence type="predicted"/>
<gene>
    <name evidence="2" type="ORF">UFOPK3837_00273</name>
</gene>
<evidence type="ECO:0000313" key="2">
    <source>
        <dbReference type="EMBL" id="CAB4948525.1"/>
    </source>
</evidence>
<protein>
    <submittedName>
        <fullName evidence="2">Unannotated protein</fullName>
    </submittedName>
</protein>
<accession>A0A6J7JZ42</accession>
<reference evidence="2" key="1">
    <citation type="submission" date="2020-05" db="EMBL/GenBank/DDBJ databases">
        <authorList>
            <person name="Chiriac C."/>
            <person name="Salcher M."/>
            <person name="Ghai R."/>
            <person name="Kavagutti S V."/>
        </authorList>
    </citation>
    <scope>NUCLEOTIDE SEQUENCE</scope>
</reference>
<keyword evidence="1" id="KW-1133">Transmembrane helix</keyword>
<dbReference type="EMBL" id="CAFBNO010000005">
    <property type="protein sequence ID" value="CAB4948525.1"/>
    <property type="molecule type" value="Genomic_DNA"/>
</dbReference>
<feature type="transmembrane region" description="Helical" evidence="1">
    <location>
        <begin position="102"/>
        <end position="121"/>
    </location>
</feature>
<name>A0A6J7JZ42_9ZZZZ</name>
<sequence>MSKPFVLGLAVVATYAILIYSGLNGAGMPMGDLTLAYQNWANSNQALGLNVDWVYPYVSLLPIWLANTVSPGALLWPWLIGSGLITLGIAVTIAYRAKSRTAYLAMYFWLASLIMLGPVSISRLDTVSVELAIVAVYLLSRGSEATAAIWLSVATWVKVWPVAALSALFVTAKRRKNIIVVIVCTNLAILLIGFVLGADASIFSFLAGQTGRGIQIEAPIAEFWLWPPIQGDHHFGIEYNATMMTFEVFGPNTEIVANLMSLVQVGAIAITFGLGYLAIRKGARATDVFFWVLFTGILDLIVFNKVGSPQYLTWLAVPIVYGLLVGANRINWVAVGVLVLSALTWLIYPVLYNGILLGGYGETMALTVRNLLLVAGLVYANLRLQKLGK</sequence>
<feature type="transmembrane region" description="Helical" evidence="1">
    <location>
        <begin position="332"/>
        <end position="351"/>
    </location>
</feature>
<keyword evidence="1" id="KW-0812">Transmembrane</keyword>
<feature type="transmembrane region" description="Helical" evidence="1">
    <location>
        <begin position="75"/>
        <end position="95"/>
    </location>
</feature>
<feature type="transmembrane region" description="Helical" evidence="1">
    <location>
        <begin position="288"/>
        <end position="305"/>
    </location>
</feature>
<feature type="transmembrane region" description="Helical" evidence="1">
    <location>
        <begin position="147"/>
        <end position="171"/>
    </location>
</feature>
<dbReference type="AlphaFoldDB" id="A0A6J7JZ42"/>
<organism evidence="2">
    <name type="scientific">freshwater metagenome</name>
    <dbReference type="NCBI Taxonomy" id="449393"/>
    <lineage>
        <taxon>unclassified sequences</taxon>
        <taxon>metagenomes</taxon>
        <taxon>ecological metagenomes</taxon>
    </lineage>
</organism>
<feature type="transmembrane region" description="Helical" evidence="1">
    <location>
        <begin position="311"/>
        <end position="327"/>
    </location>
</feature>
<evidence type="ECO:0000256" key="1">
    <source>
        <dbReference type="SAM" id="Phobius"/>
    </source>
</evidence>
<feature type="transmembrane region" description="Helical" evidence="1">
    <location>
        <begin position="5"/>
        <end position="23"/>
    </location>
</feature>
<feature type="transmembrane region" description="Helical" evidence="1">
    <location>
        <begin position="255"/>
        <end position="279"/>
    </location>
</feature>